<comment type="caution">
    <text evidence="14">The sequence shown here is derived from an EMBL/GenBank/DDBJ whole genome shotgun (WGS) entry which is preliminary data.</text>
</comment>
<evidence type="ECO:0000256" key="6">
    <source>
        <dbReference type="ARBA" id="ARBA00022884"/>
    </source>
</evidence>
<evidence type="ECO:0000256" key="11">
    <source>
        <dbReference type="ARBA" id="ARBA00083299"/>
    </source>
</evidence>
<feature type="region of interest" description="Disordered" evidence="13">
    <location>
        <begin position="100"/>
        <end position="159"/>
    </location>
</feature>
<keyword evidence="6 12" id="KW-0694">RNA-binding</keyword>
<dbReference type="GO" id="GO:0005634">
    <property type="term" value="C:nucleus"/>
    <property type="evidence" value="ECO:0007669"/>
    <property type="project" value="TreeGrafter"/>
</dbReference>
<evidence type="ECO:0000256" key="10">
    <source>
        <dbReference type="ARBA" id="ARBA00082896"/>
    </source>
</evidence>
<dbReference type="Gene3D" id="3.30.56.70">
    <property type="entry name" value="N2,N2-dimethylguanosine tRNA methyltransferase, C-terminal domain"/>
    <property type="match status" value="1"/>
</dbReference>
<keyword evidence="1 12" id="KW-0820">tRNA-binding</keyword>
<evidence type="ECO:0000256" key="9">
    <source>
        <dbReference type="ARBA" id="ARBA00077143"/>
    </source>
</evidence>
<dbReference type="AlphaFoldDB" id="A0A1Y1UFQ6"/>
<dbReference type="GO" id="GO:0160104">
    <property type="term" value="F:tRNA (guanine(26)-N2)-dimethyltransferase activity"/>
    <property type="evidence" value="ECO:0007669"/>
    <property type="project" value="UniProtKB-EC"/>
</dbReference>
<dbReference type="SUPFAM" id="SSF53335">
    <property type="entry name" value="S-adenosyl-L-methionine-dependent methyltransferases"/>
    <property type="match status" value="1"/>
</dbReference>
<dbReference type="FunCoup" id="A0A1Y1UFQ6">
    <property type="interactions" value="843"/>
</dbReference>
<evidence type="ECO:0000256" key="2">
    <source>
        <dbReference type="ARBA" id="ARBA00022603"/>
    </source>
</evidence>
<name>A0A1Y1UFQ6_9TREE</name>
<dbReference type="PANTHER" id="PTHR10631">
    <property type="entry name" value="N 2 ,N 2 -DIMETHYLGUANOSINE TRNA METHYLTRANSFERASE"/>
    <property type="match status" value="1"/>
</dbReference>
<keyword evidence="2 12" id="KW-0489">Methyltransferase</keyword>
<organism evidence="14 15">
    <name type="scientific">Kockovaella imperatae</name>
    <dbReference type="NCBI Taxonomy" id="4999"/>
    <lineage>
        <taxon>Eukaryota</taxon>
        <taxon>Fungi</taxon>
        <taxon>Dikarya</taxon>
        <taxon>Basidiomycota</taxon>
        <taxon>Agaricomycotina</taxon>
        <taxon>Tremellomycetes</taxon>
        <taxon>Tremellales</taxon>
        <taxon>Cuniculitremaceae</taxon>
        <taxon>Kockovaella</taxon>
    </lineage>
</organism>
<evidence type="ECO:0000256" key="3">
    <source>
        <dbReference type="ARBA" id="ARBA00022679"/>
    </source>
</evidence>
<dbReference type="OrthoDB" id="6349953at2759"/>
<dbReference type="Pfam" id="PF02005">
    <property type="entry name" value="TRM"/>
    <property type="match status" value="2"/>
</dbReference>
<feature type="region of interest" description="Disordered" evidence="13">
    <location>
        <begin position="621"/>
        <end position="696"/>
    </location>
</feature>
<protein>
    <recommendedName>
        <fullName evidence="7">tRNA (guanine(26)-N(2))-dimethyltransferase</fullName>
        <ecNumber evidence="7">2.1.1.216</ecNumber>
    </recommendedName>
    <alternativeName>
        <fullName evidence="10">tRNA 2,2-dimethylguanosine-26 methyltransferase</fullName>
    </alternativeName>
    <alternativeName>
        <fullName evidence="9">tRNA(guanine-26,N(2)-N(2)) methyltransferase</fullName>
    </alternativeName>
    <alternativeName>
        <fullName evidence="11">tRNA(m(2,2)G26)dimethyltransferase</fullName>
    </alternativeName>
</protein>
<evidence type="ECO:0000256" key="7">
    <source>
        <dbReference type="ARBA" id="ARBA00039099"/>
    </source>
</evidence>
<comment type="catalytic activity">
    <reaction evidence="8">
        <text>guanosine(26) in tRNA + 2 S-adenosyl-L-methionine = N(2)-dimethylguanosine(26) in tRNA + 2 S-adenosyl-L-homocysteine + 2 H(+)</text>
        <dbReference type="Rhea" id="RHEA:43140"/>
        <dbReference type="Rhea" id="RHEA-COMP:10359"/>
        <dbReference type="Rhea" id="RHEA-COMP:10360"/>
        <dbReference type="ChEBI" id="CHEBI:15378"/>
        <dbReference type="ChEBI" id="CHEBI:57856"/>
        <dbReference type="ChEBI" id="CHEBI:59789"/>
        <dbReference type="ChEBI" id="CHEBI:74269"/>
        <dbReference type="ChEBI" id="CHEBI:74513"/>
        <dbReference type="EC" id="2.1.1.216"/>
    </reaction>
</comment>
<dbReference type="PANTHER" id="PTHR10631:SF3">
    <property type="entry name" value="TRNA (GUANINE(26)-N(2))-DIMETHYLTRANSFERASE"/>
    <property type="match status" value="1"/>
</dbReference>
<dbReference type="EC" id="2.1.1.216" evidence="7"/>
<dbReference type="STRING" id="4999.A0A1Y1UFQ6"/>
<comment type="similarity">
    <text evidence="12">Belongs to the class I-like SAM-binding methyltransferase superfamily. Trm1 family.</text>
</comment>
<dbReference type="Gene3D" id="3.40.50.150">
    <property type="entry name" value="Vaccinia Virus protein VP39"/>
    <property type="match status" value="1"/>
</dbReference>
<evidence type="ECO:0000256" key="1">
    <source>
        <dbReference type="ARBA" id="ARBA00022555"/>
    </source>
</evidence>
<dbReference type="InterPro" id="IPR029063">
    <property type="entry name" value="SAM-dependent_MTases_sf"/>
</dbReference>
<dbReference type="InterPro" id="IPR042296">
    <property type="entry name" value="tRNA_met_Trm1_C"/>
</dbReference>
<keyword evidence="3 12" id="KW-0808">Transferase</keyword>
<keyword evidence="4 12" id="KW-0949">S-adenosyl-L-methionine</keyword>
<proteinExistence type="inferred from homology"/>
<evidence type="ECO:0000256" key="4">
    <source>
        <dbReference type="ARBA" id="ARBA00022691"/>
    </source>
</evidence>
<accession>A0A1Y1UFQ6</accession>
<sequence>MNIGPLSNGSRLFGFIRRSRPLSISVRHCSTSSDAMDVPYTVPLPGGIPLNHKPHTESKTTILLPSAGAFLNPPQQFNRDLSVAVIRAWNERRKELAEAKYKAKAEKGKGKGKKGKKGQGDAEHRAEVTVNPEEMTVNGTGEGSHGQPVAGPSNPKPFRPHKITILEALSATGLRAIRYAKEIPDVKCVLANDLSPSACEAMRMNVAYNGVAEDPLNHPPSKAGPSRTDAAQSQTETEEGSGKTAHGDADSSDKSIDVGRRAGCDGFVRVTEGDACDLMLAHRHPVKRVEVVDLDPYGTAAPFIDAAVNAVADGGLLCVTCTDTAVFAGNAYPEKSFSNYGGTCVNAEYRHEVGLRLILHSVANAAARYGRHITPLLSFSIDFYARLFILITTSPAQVKDLASQTGLVFYCPYCHVNQIQPFGRTIQKENALGQLIKDYKLPQKAIDGDKCVECGTRPNVGGPMWLGPIQDPEFARIVLKGIEGDKEQYGTWTRMHGMLTLAEQELPDPFYFTLNRIASHFHATSPPSSTAINALLHAGYNVSRSHATAGSLKTNAPWSFIYDIMRESIKTNPVRMDNIAEKSQARELLAKAQTHEINLSKHPETYKLDKGQKVVFYQENPTQNWGPASRAKSYQKHHQTKQGLAEHVAEHTTASDAAPAEPGGEKRKAELEDMGEETNVKRAKVGSDEVVPDAES</sequence>
<dbReference type="PROSITE" id="PS51626">
    <property type="entry name" value="SAM_MT_TRM1"/>
    <property type="match status" value="1"/>
</dbReference>
<evidence type="ECO:0000256" key="12">
    <source>
        <dbReference type="PROSITE-ProRule" id="PRU00958"/>
    </source>
</evidence>
<feature type="compositionally biased region" description="Basic and acidic residues" evidence="13">
    <location>
        <begin position="100"/>
        <end position="109"/>
    </location>
</feature>
<evidence type="ECO:0000256" key="13">
    <source>
        <dbReference type="SAM" id="MobiDB-lite"/>
    </source>
</evidence>
<evidence type="ECO:0000313" key="14">
    <source>
        <dbReference type="EMBL" id="ORX36858.1"/>
    </source>
</evidence>
<dbReference type="InterPro" id="IPR002905">
    <property type="entry name" value="Trm1"/>
</dbReference>
<dbReference type="Proteomes" id="UP000193218">
    <property type="component" value="Unassembled WGS sequence"/>
</dbReference>
<gene>
    <name evidence="14" type="ORF">BD324DRAFT_627460</name>
</gene>
<keyword evidence="15" id="KW-1185">Reference proteome</keyword>
<evidence type="ECO:0000256" key="5">
    <source>
        <dbReference type="ARBA" id="ARBA00022694"/>
    </source>
</evidence>
<evidence type="ECO:0000256" key="8">
    <source>
        <dbReference type="ARBA" id="ARBA00051897"/>
    </source>
</evidence>
<dbReference type="RefSeq" id="XP_021870927.1">
    <property type="nucleotide sequence ID" value="XM_022016000.1"/>
</dbReference>
<dbReference type="InParanoid" id="A0A1Y1UFQ6"/>
<feature type="compositionally biased region" description="Basic and acidic residues" evidence="13">
    <location>
        <begin position="245"/>
        <end position="256"/>
    </location>
</feature>
<dbReference type="GeneID" id="33557809"/>
<dbReference type="EMBL" id="NBSH01000007">
    <property type="protein sequence ID" value="ORX36858.1"/>
    <property type="molecule type" value="Genomic_DNA"/>
</dbReference>
<feature type="region of interest" description="Disordered" evidence="13">
    <location>
        <begin position="212"/>
        <end position="256"/>
    </location>
</feature>
<evidence type="ECO:0000313" key="15">
    <source>
        <dbReference type="Proteomes" id="UP000193218"/>
    </source>
</evidence>
<reference evidence="14 15" key="1">
    <citation type="submission" date="2017-03" db="EMBL/GenBank/DDBJ databases">
        <title>Widespread Adenine N6-methylation of Active Genes in Fungi.</title>
        <authorList>
            <consortium name="DOE Joint Genome Institute"/>
            <person name="Mondo S.J."/>
            <person name="Dannebaum R.O."/>
            <person name="Kuo R.C."/>
            <person name="Louie K.B."/>
            <person name="Bewick A.J."/>
            <person name="Labutti K."/>
            <person name="Haridas S."/>
            <person name="Kuo A."/>
            <person name="Salamov A."/>
            <person name="Ahrendt S.R."/>
            <person name="Lau R."/>
            <person name="Bowen B.P."/>
            <person name="Lipzen A."/>
            <person name="Sullivan W."/>
            <person name="Andreopoulos W.B."/>
            <person name="Clum A."/>
            <person name="Lindquist E."/>
            <person name="Daum C."/>
            <person name="Northen T.R."/>
            <person name="Ramamoorthy G."/>
            <person name="Schmitz R.J."/>
            <person name="Gryganskyi A."/>
            <person name="Culley D."/>
            <person name="Magnuson J."/>
            <person name="James T.Y."/>
            <person name="O'Malley M.A."/>
            <person name="Stajich J.E."/>
            <person name="Spatafora J.W."/>
            <person name="Visel A."/>
            <person name="Grigoriev I.V."/>
        </authorList>
    </citation>
    <scope>NUCLEOTIDE SEQUENCE [LARGE SCALE GENOMIC DNA]</scope>
    <source>
        <strain evidence="14 15">NRRL Y-17943</strain>
    </source>
</reference>
<dbReference type="GO" id="GO:0000049">
    <property type="term" value="F:tRNA binding"/>
    <property type="evidence" value="ECO:0007669"/>
    <property type="project" value="UniProtKB-UniRule"/>
</dbReference>
<feature type="compositionally biased region" description="Basic and acidic residues" evidence="13">
    <location>
        <begin position="118"/>
        <end position="127"/>
    </location>
</feature>
<dbReference type="FunFam" id="3.30.56.70:FF:000001">
    <property type="entry name" value="tRNA (guanine(26)-N(2))-dimethyltransferase"/>
    <property type="match status" value="1"/>
</dbReference>
<keyword evidence="5 12" id="KW-0819">tRNA processing</keyword>
<dbReference type="GO" id="GO:0002940">
    <property type="term" value="P:tRNA N2-guanine methylation"/>
    <property type="evidence" value="ECO:0007669"/>
    <property type="project" value="TreeGrafter"/>
</dbReference>